<dbReference type="RefSeq" id="WP_087553686.1">
    <property type="nucleotide sequence ID" value="NZ_CP033133.1"/>
</dbReference>
<evidence type="ECO:0000313" key="1">
    <source>
        <dbReference type="EMBL" id="AYO55319.1"/>
    </source>
</evidence>
<evidence type="ECO:0000313" key="2">
    <source>
        <dbReference type="Proteomes" id="UP000279962"/>
    </source>
</evidence>
<reference evidence="1 2" key="1">
    <citation type="submission" date="2018-10" db="EMBL/GenBank/DDBJ databases">
        <title>The complete genome of Acinetobacter wuhouensis strain WCHAW010062.</title>
        <authorList>
            <person name="Hu Y."/>
            <person name="Long H."/>
            <person name="Feng Y."/>
            <person name="Zong Z."/>
        </authorList>
    </citation>
    <scope>NUCLEOTIDE SEQUENCE [LARGE SCALE GENOMIC DNA]</scope>
    <source>
        <strain evidence="1 2">WCHAW010062</strain>
    </source>
</reference>
<organism evidence="1 2">
    <name type="scientific">Acinetobacter wuhouensis</name>
    <dbReference type="NCBI Taxonomy" id="1879050"/>
    <lineage>
        <taxon>Bacteria</taxon>
        <taxon>Pseudomonadati</taxon>
        <taxon>Pseudomonadota</taxon>
        <taxon>Gammaproteobacteria</taxon>
        <taxon>Moraxellales</taxon>
        <taxon>Moraxellaceae</taxon>
        <taxon>Acinetobacter</taxon>
    </lineage>
</organism>
<sequence length="442" mass="51721">MKNKLIKILIICALCLWGIIFVTIKWLSADEPLSKESQALLDQVQMYDPDLQGHPYFELIGFDARNDADQILLGQLQYHSDWSNFIQHQLGEEGKNNNQDLEKFRGQFFSQKSIDLFKAMQAVAKEQGLSYQLYSQNRAELQRLYASQGMLNARFQRLLNAPQSDKVLLLTAQAKIPDFILIIRMHHLYLSHLAFKNDISGIVKYIEKLEQMNTHVPLIDKMIQLSMLSDSLNILNDLNRKTPKVQFQIPRLTPPQLSVRYNFADEIARTESILVKFNDDQVFAKNIDHIFENKNSSSIKLWLYYSFVHLFFLKNTSLNSYAEPISSFVSLSEMENNQFKQAIQKDLNIQQNRAPFKNYLGYKIVEVAMPAWKIYLVRPRLVNQKIQILNVLAQNRQFDLKQLNQNKEGYEYYRTATELCIKSPDPQTKEEDWKRYKSCLKI</sequence>
<protein>
    <submittedName>
        <fullName evidence="1">Uncharacterized protein</fullName>
    </submittedName>
</protein>
<accession>A0A3G2T4Z4</accession>
<gene>
    <name evidence="1" type="ORF">CDG68_17430</name>
</gene>
<dbReference type="AlphaFoldDB" id="A0A3G2T4Z4"/>
<dbReference type="Proteomes" id="UP000279962">
    <property type="component" value="Chromosome"/>
</dbReference>
<name>A0A3G2T4Z4_9GAMM</name>
<proteinExistence type="predicted"/>
<dbReference type="EMBL" id="CP033133">
    <property type="protein sequence ID" value="AYO55319.1"/>
    <property type="molecule type" value="Genomic_DNA"/>
</dbReference>